<evidence type="ECO:0000256" key="6">
    <source>
        <dbReference type="ARBA" id="ARBA00023136"/>
    </source>
</evidence>
<dbReference type="Pfam" id="PF05757">
    <property type="entry name" value="PsbQ"/>
    <property type="match status" value="1"/>
</dbReference>
<evidence type="ECO:0000256" key="4">
    <source>
        <dbReference type="ARBA" id="ARBA00022946"/>
    </source>
</evidence>
<keyword evidence="6" id="KW-0472">Membrane</keyword>
<evidence type="ECO:0000256" key="2">
    <source>
        <dbReference type="ARBA" id="ARBA00022528"/>
    </source>
</evidence>
<proteinExistence type="inferred from homology"/>
<dbReference type="EMBL" id="BAABME010011052">
    <property type="protein sequence ID" value="GAA0183164.1"/>
    <property type="molecule type" value="Genomic_DNA"/>
</dbReference>
<keyword evidence="2" id="KW-0150">Chloroplast</keyword>
<dbReference type="InterPro" id="IPR023222">
    <property type="entry name" value="PsbQ-like_dom_sf"/>
</dbReference>
<evidence type="ECO:0000313" key="9">
    <source>
        <dbReference type="Proteomes" id="UP001454036"/>
    </source>
</evidence>
<keyword evidence="5" id="KW-0793">Thylakoid</keyword>
<dbReference type="InterPro" id="IPR054099">
    <property type="entry name" value="PSII_PsbQ_pln"/>
</dbReference>
<organism evidence="8 9">
    <name type="scientific">Lithospermum erythrorhizon</name>
    <name type="common">Purple gromwell</name>
    <name type="synonym">Lithospermum officinale var. erythrorhizon</name>
    <dbReference type="NCBI Taxonomy" id="34254"/>
    <lineage>
        <taxon>Eukaryota</taxon>
        <taxon>Viridiplantae</taxon>
        <taxon>Streptophyta</taxon>
        <taxon>Embryophyta</taxon>
        <taxon>Tracheophyta</taxon>
        <taxon>Spermatophyta</taxon>
        <taxon>Magnoliopsida</taxon>
        <taxon>eudicotyledons</taxon>
        <taxon>Gunneridae</taxon>
        <taxon>Pentapetalae</taxon>
        <taxon>asterids</taxon>
        <taxon>lamiids</taxon>
        <taxon>Boraginales</taxon>
        <taxon>Boraginaceae</taxon>
        <taxon>Boraginoideae</taxon>
        <taxon>Lithospermeae</taxon>
        <taxon>Lithospermum</taxon>
    </lineage>
</organism>
<evidence type="ECO:0000256" key="1">
    <source>
        <dbReference type="ARBA" id="ARBA00004334"/>
    </source>
</evidence>
<evidence type="ECO:0000313" key="8">
    <source>
        <dbReference type="EMBL" id="GAA0183164.1"/>
    </source>
</evidence>
<dbReference type="Proteomes" id="UP001454036">
    <property type="component" value="Unassembled WGS sequence"/>
</dbReference>
<dbReference type="GO" id="GO:0019898">
    <property type="term" value="C:extrinsic component of membrane"/>
    <property type="evidence" value="ECO:0007669"/>
    <property type="project" value="InterPro"/>
</dbReference>
<dbReference type="GO" id="GO:0009535">
    <property type="term" value="C:chloroplast thylakoid membrane"/>
    <property type="evidence" value="ECO:0007669"/>
    <property type="project" value="UniProtKB-SubCell"/>
</dbReference>
<dbReference type="PANTHER" id="PTHR33399">
    <property type="entry name" value="OXYGEN-EVOLVING ENHANCER PROTEIN 3-1, CHLOROPLASTIC"/>
    <property type="match status" value="1"/>
</dbReference>
<evidence type="ECO:0000256" key="5">
    <source>
        <dbReference type="ARBA" id="ARBA00023078"/>
    </source>
</evidence>
<comment type="caution">
    <text evidence="8">The sequence shown here is derived from an EMBL/GenBank/DDBJ whole genome shotgun (WGS) entry which is preliminary data.</text>
</comment>
<dbReference type="GO" id="GO:0009654">
    <property type="term" value="C:photosystem II oxygen evolving complex"/>
    <property type="evidence" value="ECO:0007669"/>
    <property type="project" value="InterPro"/>
</dbReference>
<dbReference type="GO" id="GO:0009767">
    <property type="term" value="P:photosynthetic electron transport chain"/>
    <property type="evidence" value="ECO:0007669"/>
    <property type="project" value="TreeGrafter"/>
</dbReference>
<accession>A0AAV3RQA4</accession>
<dbReference type="AlphaFoldDB" id="A0AAV3RQA4"/>
<dbReference type="PANTHER" id="PTHR33399:SF5">
    <property type="entry name" value="PHOTOSYNTHETIC NDH SUBUNIT OF LUMENAL LOCATION 2, CHLOROPLASTIC"/>
    <property type="match status" value="1"/>
</dbReference>
<evidence type="ECO:0008006" key="10">
    <source>
        <dbReference type="Google" id="ProtNLM"/>
    </source>
</evidence>
<protein>
    <recommendedName>
        <fullName evidence="10">Photosynthetic NDH subcomplex L 2</fullName>
    </recommendedName>
</protein>
<reference evidence="8 9" key="1">
    <citation type="submission" date="2024-01" db="EMBL/GenBank/DDBJ databases">
        <title>The complete chloroplast genome sequence of Lithospermum erythrorhizon: insights into the phylogenetic relationship among Boraginaceae species and the maternal lineages of purple gromwells.</title>
        <authorList>
            <person name="Okada T."/>
            <person name="Watanabe K."/>
        </authorList>
    </citation>
    <scope>NUCLEOTIDE SEQUENCE [LARGE SCALE GENOMIC DNA]</scope>
</reference>
<evidence type="ECO:0000256" key="3">
    <source>
        <dbReference type="ARBA" id="ARBA00022640"/>
    </source>
</evidence>
<keyword evidence="4" id="KW-0809">Transit peptide</keyword>
<gene>
    <name evidence="8" type="ORF">LIER_30628</name>
</gene>
<dbReference type="SUPFAM" id="SSF101112">
    <property type="entry name" value="Oxygen-evolving enhancer protein 3"/>
    <property type="match status" value="1"/>
</dbReference>
<dbReference type="Gene3D" id="1.20.120.290">
    <property type="entry name" value="Oxygen-evolving enhancer protein 3 (PsbQ), four-helix up-down bundle"/>
    <property type="match status" value="1"/>
</dbReference>
<comment type="similarity">
    <text evidence="7">Belongs to the PsbQ family.</text>
</comment>
<keyword evidence="3" id="KW-0934">Plastid</keyword>
<keyword evidence="9" id="KW-1185">Reference proteome</keyword>
<dbReference type="InterPro" id="IPR008797">
    <property type="entry name" value="PSII_PsbQ"/>
</dbReference>
<name>A0AAV3RQA4_LITER</name>
<sequence length="191" mass="21703">MSSLTTPTTLLNPQFNKANNTQQYKLPRRVQATLSSEENVSNRRGIVTSLLASSIALGLNATQAALAENWGVRSFIKEKYFEPDLSPEDSAARIRQTAEGLHSLQEMLDVMSWKYVLFYIRLKAAYLSKDMKNALPVVPQSQRKSYVDTANQLVDNMAEFDHYIRTPKVFESYVYYKKTLKSIDNLVVLLA</sequence>
<evidence type="ECO:0000256" key="7">
    <source>
        <dbReference type="ARBA" id="ARBA00035649"/>
    </source>
</evidence>
<dbReference type="GO" id="GO:0005509">
    <property type="term" value="F:calcium ion binding"/>
    <property type="evidence" value="ECO:0007669"/>
    <property type="project" value="InterPro"/>
</dbReference>
<comment type="subcellular location">
    <subcellularLocation>
        <location evidence="1">Plastid</location>
        <location evidence="1">Chloroplast thylakoid membrane</location>
    </subcellularLocation>
</comment>